<organism evidence="2">
    <name type="scientific">Solanum chacoense</name>
    <name type="common">Chaco potato</name>
    <dbReference type="NCBI Taxonomy" id="4108"/>
    <lineage>
        <taxon>Eukaryota</taxon>
        <taxon>Viridiplantae</taxon>
        <taxon>Streptophyta</taxon>
        <taxon>Embryophyta</taxon>
        <taxon>Tracheophyta</taxon>
        <taxon>Spermatophyta</taxon>
        <taxon>Magnoliopsida</taxon>
        <taxon>eudicotyledons</taxon>
        <taxon>Gunneridae</taxon>
        <taxon>Pentapetalae</taxon>
        <taxon>asterids</taxon>
        <taxon>lamiids</taxon>
        <taxon>Solanales</taxon>
        <taxon>Solanaceae</taxon>
        <taxon>Solanoideae</taxon>
        <taxon>Solaneae</taxon>
        <taxon>Solanum</taxon>
    </lineage>
</organism>
<feature type="transmembrane region" description="Helical" evidence="1">
    <location>
        <begin position="6"/>
        <end position="30"/>
    </location>
</feature>
<keyword evidence="1" id="KW-1133">Transmembrane helix</keyword>
<reference evidence="2" key="1">
    <citation type="submission" date="2015-12" db="EMBL/GenBank/DDBJ databases">
        <title>Gene expression during late stages of embryo sac development: a critical building block for successful pollen-pistil interactions.</title>
        <authorList>
            <person name="Liu Y."/>
            <person name="Joly V."/>
            <person name="Sabar M."/>
            <person name="Matton D.P."/>
        </authorList>
    </citation>
    <scope>NUCLEOTIDE SEQUENCE</scope>
</reference>
<protein>
    <submittedName>
        <fullName evidence="2">Putative ovule protein</fullName>
    </submittedName>
</protein>
<evidence type="ECO:0000256" key="1">
    <source>
        <dbReference type="SAM" id="Phobius"/>
    </source>
</evidence>
<keyword evidence="1" id="KW-0472">Membrane</keyword>
<dbReference type="AlphaFoldDB" id="A0A0V0GYP4"/>
<evidence type="ECO:0000313" key="2">
    <source>
        <dbReference type="EMBL" id="JAP12358.1"/>
    </source>
</evidence>
<accession>A0A0V0GYP4</accession>
<sequence length="71" mass="8504">MVSFVWHIICFFFCPPLVSVFPFSEVLWVCSVWRKTFARKCFSIFHLWLAKFFRKYSLGKQVPNGENDFTS</sequence>
<proteinExistence type="predicted"/>
<keyword evidence="1" id="KW-0812">Transmembrane</keyword>
<name>A0A0V0GYP4_SOLCH</name>
<dbReference type="EMBL" id="GEDG01029736">
    <property type="protein sequence ID" value="JAP12358.1"/>
    <property type="molecule type" value="Transcribed_RNA"/>
</dbReference>